<evidence type="ECO:0000313" key="2">
    <source>
        <dbReference type="EMBL" id="KMS55200.1"/>
    </source>
</evidence>
<organism evidence="2 3">
    <name type="scientific">Novosphingobium barchaimii LL02</name>
    <dbReference type="NCBI Taxonomy" id="1114963"/>
    <lineage>
        <taxon>Bacteria</taxon>
        <taxon>Pseudomonadati</taxon>
        <taxon>Pseudomonadota</taxon>
        <taxon>Alphaproteobacteria</taxon>
        <taxon>Sphingomonadales</taxon>
        <taxon>Sphingomonadaceae</taxon>
        <taxon>Novosphingobium</taxon>
    </lineage>
</organism>
<evidence type="ECO:0000313" key="3">
    <source>
        <dbReference type="Proteomes" id="UP000052268"/>
    </source>
</evidence>
<evidence type="ECO:0000256" key="1">
    <source>
        <dbReference type="SAM" id="Phobius"/>
    </source>
</evidence>
<dbReference type="PATRIC" id="fig|1114963.3.peg.2709"/>
<name>A0A0J8AKN2_9SPHN</name>
<evidence type="ECO:0008006" key="4">
    <source>
        <dbReference type="Google" id="ProtNLM"/>
    </source>
</evidence>
<accession>A0A0J8AKN2</accession>
<comment type="caution">
    <text evidence="2">The sequence shown here is derived from an EMBL/GenBank/DDBJ whole genome shotgun (WGS) entry which is preliminary data.</text>
</comment>
<keyword evidence="1" id="KW-0472">Membrane</keyword>
<proteinExistence type="predicted"/>
<reference evidence="2 3" key="1">
    <citation type="journal article" date="2015" name="G3 (Bethesda)">
        <title>Insights into Ongoing Evolution of the Hexachlorocyclohexane Catabolic Pathway from Comparative Genomics of Ten Sphingomonadaceae Strains.</title>
        <authorList>
            <person name="Pearce S.L."/>
            <person name="Oakeshott J.G."/>
            <person name="Pandey G."/>
        </authorList>
    </citation>
    <scope>NUCLEOTIDE SEQUENCE [LARGE SCALE GENOMIC DNA]</scope>
    <source>
        <strain evidence="2 3">LL02</strain>
    </source>
</reference>
<dbReference type="EMBL" id="JACU01000005">
    <property type="protein sequence ID" value="KMS55200.1"/>
    <property type="molecule type" value="Genomic_DNA"/>
</dbReference>
<dbReference type="RefSeq" id="WP_059151878.1">
    <property type="nucleotide sequence ID" value="NZ_KQ130454.1"/>
</dbReference>
<sequence length="134" mass="13733">MGKIRHFFRDRPALAAMLLAAALLLKALIPAGYMPAAPDTGLIVALCSGTMPAGSTVTITIPKKGSQQDHTATTADHPCAFAPLAAAMTGADLAPLILAALAFVFVAAIVRAPLALPAKAARIRPPSQAPPRFT</sequence>
<keyword evidence="1" id="KW-0812">Transmembrane</keyword>
<gene>
    <name evidence="2" type="ORF">V474_19360</name>
</gene>
<dbReference type="AlphaFoldDB" id="A0A0J8AKN2"/>
<feature type="transmembrane region" description="Helical" evidence="1">
    <location>
        <begin position="93"/>
        <end position="114"/>
    </location>
</feature>
<keyword evidence="3" id="KW-1185">Reference proteome</keyword>
<protein>
    <recommendedName>
        <fullName evidence="4">DUF2946 domain-containing protein</fullName>
    </recommendedName>
</protein>
<dbReference type="Proteomes" id="UP000052268">
    <property type="component" value="Unassembled WGS sequence"/>
</dbReference>
<dbReference type="OrthoDB" id="7508169at2"/>
<keyword evidence="1" id="KW-1133">Transmembrane helix</keyword>